<dbReference type="EMBL" id="QPKB01000006">
    <property type="protein sequence ID" value="RWR86457.1"/>
    <property type="molecule type" value="Genomic_DNA"/>
</dbReference>
<dbReference type="InterPro" id="IPR036412">
    <property type="entry name" value="HAD-like_sf"/>
</dbReference>
<comment type="caution">
    <text evidence="2">The sequence shown here is derived from an EMBL/GenBank/DDBJ whole genome shotgun (WGS) entry which is preliminary data.</text>
</comment>
<reference evidence="2 3" key="1">
    <citation type="journal article" date="2019" name="Nat. Plants">
        <title>Stout camphor tree genome fills gaps in understanding of flowering plant genome evolution.</title>
        <authorList>
            <person name="Chaw S.M."/>
            <person name="Liu Y.C."/>
            <person name="Wu Y.W."/>
            <person name="Wang H.Y."/>
            <person name="Lin C.I."/>
            <person name="Wu C.S."/>
            <person name="Ke H.M."/>
            <person name="Chang L.Y."/>
            <person name="Hsu C.Y."/>
            <person name="Yang H.T."/>
            <person name="Sudianto E."/>
            <person name="Hsu M.H."/>
            <person name="Wu K.P."/>
            <person name="Wang L.N."/>
            <person name="Leebens-Mack J.H."/>
            <person name="Tsai I.J."/>
        </authorList>
    </citation>
    <scope>NUCLEOTIDE SEQUENCE [LARGE SCALE GENOMIC DNA]</scope>
    <source>
        <strain evidence="3">cv. Chaw 1501</strain>
        <tissue evidence="2">Young leaves</tissue>
    </source>
</reference>
<dbReference type="Gene3D" id="3.40.50.1000">
    <property type="entry name" value="HAD superfamily/HAD-like"/>
    <property type="match status" value="1"/>
</dbReference>
<dbReference type="SUPFAM" id="SSF56784">
    <property type="entry name" value="HAD-like"/>
    <property type="match status" value="1"/>
</dbReference>
<sequence length="194" mass="22595">MKTLPAPQSPDKKTIFLDLDETLVHSQCDPPPQRYDFVVRPVIDGERMNFYVLKRPGVDEMLEEIAKRFEIVIFTAGLKEYASLVLDRLDSKGVISHRLYRDSCKEIEGRFVKDLAEMGRDLKRVVIIDDNPNAYEFQPENAVPVKPFFDDLDDEELFRLMGFLQIAECFEDVREAVAYYLPEGNRMLPKLRLF</sequence>
<dbReference type="FunFam" id="3.40.50.1000:FF:000093">
    <property type="entry name" value="NLI interacting factor-like phosphatase family protein"/>
    <property type="match status" value="1"/>
</dbReference>
<evidence type="ECO:0000259" key="1">
    <source>
        <dbReference type="PROSITE" id="PS50969"/>
    </source>
</evidence>
<dbReference type="Proteomes" id="UP000283530">
    <property type="component" value="Unassembled WGS sequence"/>
</dbReference>
<dbReference type="STRING" id="337451.A0A3S3N1F2"/>
<organism evidence="2 3">
    <name type="scientific">Cinnamomum micranthum f. kanehirae</name>
    <dbReference type="NCBI Taxonomy" id="337451"/>
    <lineage>
        <taxon>Eukaryota</taxon>
        <taxon>Viridiplantae</taxon>
        <taxon>Streptophyta</taxon>
        <taxon>Embryophyta</taxon>
        <taxon>Tracheophyta</taxon>
        <taxon>Spermatophyta</taxon>
        <taxon>Magnoliopsida</taxon>
        <taxon>Magnoliidae</taxon>
        <taxon>Laurales</taxon>
        <taxon>Lauraceae</taxon>
        <taxon>Cinnamomum</taxon>
    </lineage>
</organism>
<dbReference type="OrthoDB" id="277011at2759"/>
<dbReference type="InterPro" id="IPR050365">
    <property type="entry name" value="TIM50"/>
</dbReference>
<dbReference type="NCBIfam" id="TIGR02251">
    <property type="entry name" value="HIF-SF_euk"/>
    <property type="match status" value="1"/>
</dbReference>
<protein>
    <submittedName>
        <fullName evidence="2">NLI interacting factor</fullName>
    </submittedName>
</protein>
<dbReference type="InterPro" id="IPR011948">
    <property type="entry name" value="Dullard_phosphatase"/>
</dbReference>
<evidence type="ECO:0000313" key="3">
    <source>
        <dbReference type="Proteomes" id="UP000283530"/>
    </source>
</evidence>
<accession>A0A3S3N1F2</accession>
<dbReference type="AlphaFoldDB" id="A0A3S3N1F2"/>
<dbReference type="Pfam" id="PF03031">
    <property type="entry name" value="NIF"/>
    <property type="match status" value="1"/>
</dbReference>
<proteinExistence type="predicted"/>
<name>A0A3S3N1F2_9MAGN</name>
<dbReference type="GO" id="GO:0016791">
    <property type="term" value="F:phosphatase activity"/>
    <property type="evidence" value="ECO:0007669"/>
    <property type="project" value="InterPro"/>
</dbReference>
<dbReference type="PROSITE" id="PS50969">
    <property type="entry name" value="FCP1"/>
    <property type="match status" value="1"/>
</dbReference>
<evidence type="ECO:0000313" key="2">
    <source>
        <dbReference type="EMBL" id="RWR86457.1"/>
    </source>
</evidence>
<keyword evidence="3" id="KW-1185">Reference proteome</keyword>
<dbReference type="InterPro" id="IPR023214">
    <property type="entry name" value="HAD_sf"/>
</dbReference>
<gene>
    <name evidence="2" type="ORF">CKAN_01535500</name>
</gene>
<dbReference type="InterPro" id="IPR004274">
    <property type="entry name" value="FCP1_dom"/>
</dbReference>
<feature type="domain" description="FCP1 homology" evidence="1">
    <location>
        <begin position="8"/>
        <end position="167"/>
    </location>
</feature>
<dbReference type="CDD" id="cd07521">
    <property type="entry name" value="HAD_FCP1-like"/>
    <property type="match status" value="1"/>
</dbReference>
<dbReference type="SMART" id="SM00577">
    <property type="entry name" value="CPDc"/>
    <property type="match status" value="1"/>
</dbReference>
<dbReference type="PANTHER" id="PTHR12210">
    <property type="entry name" value="DULLARD PROTEIN PHOSPHATASE"/>
    <property type="match status" value="1"/>
</dbReference>